<sequence length="467" mass="50407">MFTLRRSGRALAVAGAAVVLALSAGPAQAADVLAPDEIAMSANVTHVANVPTPAALAGTINTDIAFQGDYAYVGNYGGFTIFDIRNPKQPAVVSSVVCPGSQMDMSVYGDLLIGSVDSSRNNDSCSSTAQPASEKESWEGLRIFDVSDKSNPKYIKSVETNCGSHTHTLVPDKTGENVYVYVSSYAPLATFPDCQPPHDLISIVKVPLKNPTAASVIATPVLFPDGGNPGEPDKQYPYRTSATEGCHDITAYPEKGLAAGACMGDGILMDIRDPEHPKVLDVVRDDENFAFWHSATFNNDGTKVVFTDELGGGSRATCNEAIGPNRGADAIYDIAPGNKLTFRSYFKIGRYQADTENCVAHNGSLIPVKGRDIMVQAWYQGGVSIWDFTDSAHPQEIGYFERGPWSQPLSGGFWSAYYYNGYIYGSDFNLGLDILRINDPRTNQAKSVKMDILNVQSQGSYREHGRH</sequence>
<comment type="caution">
    <text evidence="2">The sequence shown here is derived from an EMBL/GenBank/DDBJ whole genome shotgun (WGS) entry which is preliminary data.</text>
</comment>
<proteinExistence type="predicted"/>
<dbReference type="RefSeq" id="WP_239108572.1">
    <property type="nucleotide sequence ID" value="NZ_BOOF01000024.1"/>
</dbReference>
<evidence type="ECO:0008006" key="4">
    <source>
        <dbReference type="Google" id="ProtNLM"/>
    </source>
</evidence>
<feature type="chain" id="PRO_5046693806" description="LVIVD repeat-containing protein" evidence="1">
    <location>
        <begin position="30"/>
        <end position="467"/>
    </location>
</feature>
<dbReference type="EMBL" id="BOOF01000024">
    <property type="protein sequence ID" value="GIH63403.1"/>
    <property type="molecule type" value="Genomic_DNA"/>
</dbReference>
<evidence type="ECO:0000256" key="1">
    <source>
        <dbReference type="SAM" id="SignalP"/>
    </source>
</evidence>
<organism evidence="2 3">
    <name type="scientific">Microbispora siamensis</name>
    <dbReference type="NCBI Taxonomy" id="564413"/>
    <lineage>
        <taxon>Bacteria</taxon>
        <taxon>Bacillati</taxon>
        <taxon>Actinomycetota</taxon>
        <taxon>Actinomycetes</taxon>
        <taxon>Streptosporangiales</taxon>
        <taxon>Streptosporangiaceae</taxon>
        <taxon>Microbispora</taxon>
    </lineage>
</organism>
<keyword evidence="3" id="KW-1185">Reference proteome</keyword>
<accession>A0ABQ4GPR1</accession>
<protein>
    <recommendedName>
        <fullName evidence="4">LVIVD repeat-containing protein</fullName>
    </recommendedName>
</protein>
<name>A0ABQ4GPR1_9ACTN</name>
<evidence type="ECO:0000313" key="3">
    <source>
        <dbReference type="Proteomes" id="UP000660454"/>
    </source>
</evidence>
<feature type="signal peptide" evidence="1">
    <location>
        <begin position="1"/>
        <end position="29"/>
    </location>
</feature>
<evidence type="ECO:0000313" key="2">
    <source>
        <dbReference type="EMBL" id="GIH63403.1"/>
    </source>
</evidence>
<gene>
    <name evidence="2" type="ORF">Msi02_42200</name>
</gene>
<dbReference type="InterPro" id="IPR013211">
    <property type="entry name" value="LVIVD"/>
</dbReference>
<dbReference type="Pfam" id="PF08309">
    <property type="entry name" value="LVIVD"/>
    <property type="match status" value="2"/>
</dbReference>
<keyword evidence="1" id="KW-0732">Signal</keyword>
<dbReference type="Proteomes" id="UP000660454">
    <property type="component" value="Unassembled WGS sequence"/>
</dbReference>
<reference evidence="2 3" key="1">
    <citation type="submission" date="2021-01" db="EMBL/GenBank/DDBJ databases">
        <title>Whole genome shotgun sequence of Microbispora siamensis NBRC 104113.</title>
        <authorList>
            <person name="Komaki H."/>
            <person name="Tamura T."/>
        </authorList>
    </citation>
    <scope>NUCLEOTIDE SEQUENCE [LARGE SCALE GENOMIC DNA]</scope>
    <source>
        <strain evidence="2 3">NBRC 104113</strain>
    </source>
</reference>
<dbReference type="SUPFAM" id="SSF75011">
    <property type="entry name" value="3-carboxy-cis,cis-mucoante lactonizing enzyme"/>
    <property type="match status" value="1"/>
</dbReference>